<dbReference type="SUPFAM" id="SSF48452">
    <property type="entry name" value="TPR-like"/>
    <property type="match status" value="3"/>
</dbReference>
<dbReference type="Pfam" id="PF13374">
    <property type="entry name" value="TPR_10"/>
    <property type="match status" value="2"/>
</dbReference>
<dbReference type="PANTHER" id="PTHR43289:SF34">
    <property type="entry name" value="SERINE_THREONINE-PROTEIN KINASE YBDM-RELATED"/>
    <property type="match status" value="1"/>
</dbReference>
<dbReference type="InterPro" id="IPR011009">
    <property type="entry name" value="Kinase-like_dom_sf"/>
</dbReference>
<keyword evidence="3" id="KW-0418">Kinase</keyword>
<comment type="caution">
    <text evidence="8">The sequence shown here is derived from an EMBL/GenBank/DDBJ whole genome shotgun (WGS) entry which is preliminary data.</text>
</comment>
<reference evidence="9" key="1">
    <citation type="journal article" date="2019" name="Int. J. Syst. Evol. Microbiol.">
        <title>The Global Catalogue of Microorganisms (GCM) 10K type strain sequencing project: providing services to taxonomists for standard genome sequencing and annotation.</title>
        <authorList>
            <consortium name="The Broad Institute Genomics Platform"/>
            <consortium name="The Broad Institute Genome Sequencing Center for Infectious Disease"/>
            <person name="Wu L."/>
            <person name="Ma J."/>
        </authorList>
    </citation>
    <scope>NUCLEOTIDE SEQUENCE [LARGE SCALE GENOMIC DNA]</scope>
    <source>
        <strain evidence="9">CCUG 30340</strain>
    </source>
</reference>
<dbReference type="PROSITE" id="PS00107">
    <property type="entry name" value="PROTEIN_KINASE_ATP"/>
    <property type="match status" value="1"/>
</dbReference>
<keyword evidence="4 5" id="KW-0067">ATP-binding</keyword>
<name>A0ABV9QRY3_9GAMM</name>
<evidence type="ECO:0000256" key="5">
    <source>
        <dbReference type="PROSITE-ProRule" id="PRU10141"/>
    </source>
</evidence>
<evidence type="ECO:0000259" key="7">
    <source>
        <dbReference type="PROSITE" id="PS50011"/>
    </source>
</evidence>
<proteinExistence type="predicted"/>
<keyword evidence="1" id="KW-0808">Transferase</keyword>
<dbReference type="SMART" id="SM00220">
    <property type="entry name" value="S_TKc"/>
    <property type="match status" value="1"/>
</dbReference>
<dbReference type="PANTHER" id="PTHR43289">
    <property type="entry name" value="MITOGEN-ACTIVATED PROTEIN KINASE KINASE KINASE 20-RELATED"/>
    <property type="match status" value="1"/>
</dbReference>
<dbReference type="InterPro" id="IPR000719">
    <property type="entry name" value="Prot_kinase_dom"/>
</dbReference>
<feature type="binding site" evidence="5">
    <location>
        <position position="128"/>
    </location>
    <ligand>
        <name>ATP</name>
        <dbReference type="ChEBI" id="CHEBI:30616"/>
    </ligand>
</feature>
<evidence type="ECO:0000256" key="1">
    <source>
        <dbReference type="ARBA" id="ARBA00022679"/>
    </source>
</evidence>
<dbReference type="Gene3D" id="1.25.40.10">
    <property type="entry name" value="Tetratricopeptide repeat domain"/>
    <property type="match status" value="4"/>
</dbReference>
<dbReference type="InterPro" id="IPR017441">
    <property type="entry name" value="Protein_kinase_ATP_BS"/>
</dbReference>
<evidence type="ECO:0000256" key="2">
    <source>
        <dbReference type="ARBA" id="ARBA00022741"/>
    </source>
</evidence>
<evidence type="ECO:0000313" key="9">
    <source>
        <dbReference type="Proteomes" id="UP001595886"/>
    </source>
</evidence>
<protein>
    <submittedName>
        <fullName evidence="8">Tetratricopeptide repeat protein</fullName>
    </submittedName>
</protein>
<gene>
    <name evidence="8" type="ORF">ACFO6Q_02490</name>
</gene>
<dbReference type="Pfam" id="PF00069">
    <property type="entry name" value="Pkinase"/>
    <property type="match status" value="1"/>
</dbReference>
<sequence>MTAGAPGNPQAERWARVGEILDAVLDVDAAERERILDERCAGDAGLRAEVESLLRAEAVADARFEAPALEWAGALADGGGFDAAAPEHVRGERIGPWRLVEEIGRGGMGTVWRAERADGAYEQPAALKLIRRGLDSNAILARFVGERSILARLQHPHIARLIDGGIAGDGRPYFAMELVEGEPITDWCDRRRLSVRDRIRLLLSAIDAVQYAHQQLVVHRDLKPSNILVTAAGEVKLLDFGIAKVLDASAGRADAATMTQFGFRMLTPEYAAPEQLRGEAVTTATDVYALGVLLYELLTGLRPTAARGQRGAAAEAPNEASARAPTRPSTQASDAAARLRASTTPRLRRNLRGDLDTIVLRALHEEPERRYRTAEALRRDLLRHLAGRPVHARPDSRWYRLRKFVARHRTGVVAAALVAASLAAGLVATAWQARRAELRALEAGRQAQRAEEVKAFLITVFESGGPREWRGKEPTARELLDAGAKRVDEELAGNPELRAEMQAIIGELYFDQGRLDPAERLLRSSLEQRRELSGEDSESYADSLGKLADLLYVNGDWTQARQAQVQALRILRQRFGEHPRTAAALASLSLTELALGNAVEAIDLQRQALDIDRRALGPSHVRVADDMRILAALLVDRGGGAEAGPLFEQALAIYEKLYGVRSVRYALGLNAQAMFLQKQGETERAATAYRHAADVYREAGDPINLEDAVSHYGAALCSLGRFDEAERYLRESLELVRRNGAAPSRIGIRSVSLGRCLAEAGRFAQAMPLLREGLSLVEQDLGPDHAWTPIALTRYAQSLADQGDVAQAMPLAERAFALFQHQLGADSALGADSLRLLARLRFLAGERAAGMAQARRAWETLDRIDGPRHPLTAAAALDLADLQLQAGEPLQAESRLREVAEIFDAIGDRPDASTARLLLGIAQDRLQRDGEAEKSLRRALTERSDLYGRSSPKTAEAEIRLGSFLLRRGDPVEGRRLLEAARSSVIQQSGATHPLVRLAAAELSKGR</sequence>
<dbReference type="InterPro" id="IPR008271">
    <property type="entry name" value="Ser/Thr_kinase_AS"/>
</dbReference>
<accession>A0ABV9QRY3</accession>
<dbReference type="SMART" id="SM00028">
    <property type="entry name" value="TPR"/>
    <property type="match status" value="8"/>
</dbReference>
<dbReference type="PROSITE" id="PS50011">
    <property type="entry name" value="PROTEIN_KINASE_DOM"/>
    <property type="match status" value="1"/>
</dbReference>
<dbReference type="Gene3D" id="1.10.510.10">
    <property type="entry name" value="Transferase(Phosphotransferase) domain 1"/>
    <property type="match status" value="1"/>
</dbReference>
<dbReference type="Pfam" id="PF13424">
    <property type="entry name" value="TPR_12"/>
    <property type="match status" value="3"/>
</dbReference>
<dbReference type="CDD" id="cd14014">
    <property type="entry name" value="STKc_PknB_like"/>
    <property type="match status" value="1"/>
</dbReference>
<keyword evidence="9" id="KW-1185">Reference proteome</keyword>
<dbReference type="EMBL" id="JBHSHD010000003">
    <property type="protein sequence ID" value="MFC4819174.1"/>
    <property type="molecule type" value="Genomic_DNA"/>
</dbReference>
<dbReference type="Gene3D" id="3.30.200.20">
    <property type="entry name" value="Phosphorylase Kinase, domain 1"/>
    <property type="match status" value="1"/>
</dbReference>
<feature type="compositionally biased region" description="Low complexity" evidence="6">
    <location>
        <begin position="308"/>
        <end position="325"/>
    </location>
</feature>
<dbReference type="InterPro" id="IPR019734">
    <property type="entry name" value="TPR_rpt"/>
</dbReference>
<dbReference type="Proteomes" id="UP001595886">
    <property type="component" value="Unassembled WGS sequence"/>
</dbReference>
<evidence type="ECO:0000256" key="6">
    <source>
        <dbReference type="SAM" id="MobiDB-lite"/>
    </source>
</evidence>
<dbReference type="PROSITE" id="PS00108">
    <property type="entry name" value="PROTEIN_KINASE_ST"/>
    <property type="match status" value="1"/>
</dbReference>
<keyword evidence="2 5" id="KW-0547">Nucleotide-binding</keyword>
<evidence type="ECO:0000313" key="8">
    <source>
        <dbReference type="EMBL" id="MFC4819174.1"/>
    </source>
</evidence>
<evidence type="ECO:0000256" key="4">
    <source>
        <dbReference type="ARBA" id="ARBA00022840"/>
    </source>
</evidence>
<dbReference type="SUPFAM" id="SSF56112">
    <property type="entry name" value="Protein kinase-like (PK-like)"/>
    <property type="match status" value="1"/>
</dbReference>
<feature type="domain" description="Protein kinase" evidence="7">
    <location>
        <begin position="97"/>
        <end position="382"/>
    </location>
</feature>
<evidence type="ECO:0000256" key="3">
    <source>
        <dbReference type="ARBA" id="ARBA00022777"/>
    </source>
</evidence>
<feature type="region of interest" description="Disordered" evidence="6">
    <location>
        <begin position="308"/>
        <end position="343"/>
    </location>
</feature>
<dbReference type="InterPro" id="IPR011990">
    <property type="entry name" value="TPR-like_helical_dom_sf"/>
</dbReference>
<dbReference type="RefSeq" id="WP_380018924.1">
    <property type="nucleotide sequence ID" value="NZ_JBHSHD010000003.1"/>
</dbReference>
<organism evidence="8 9">
    <name type="scientific">Dokdonella ginsengisoli</name>
    <dbReference type="NCBI Taxonomy" id="363846"/>
    <lineage>
        <taxon>Bacteria</taxon>
        <taxon>Pseudomonadati</taxon>
        <taxon>Pseudomonadota</taxon>
        <taxon>Gammaproteobacteria</taxon>
        <taxon>Lysobacterales</taxon>
        <taxon>Rhodanobacteraceae</taxon>
        <taxon>Dokdonella</taxon>
    </lineage>
</organism>